<comment type="caution">
    <text evidence="1">The sequence shown here is derived from an EMBL/GenBank/DDBJ whole genome shotgun (WGS) entry which is preliminary data.</text>
</comment>
<organism evidence="1 2">
    <name type="scientific">Coniosporium uncinatum</name>
    <dbReference type="NCBI Taxonomy" id="93489"/>
    <lineage>
        <taxon>Eukaryota</taxon>
        <taxon>Fungi</taxon>
        <taxon>Dikarya</taxon>
        <taxon>Ascomycota</taxon>
        <taxon>Pezizomycotina</taxon>
        <taxon>Dothideomycetes</taxon>
        <taxon>Dothideomycetes incertae sedis</taxon>
        <taxon>Coniosporium</taxon>
    </lineage>
</organism>
<proteinExistence type="predicted"/>
<evidence type="ECO:0000313" key="1">
    <source>
        <dbReference type="EMBL" id="KAK3078180.1"/>
    </source>
</evidence>
<sequence>MSSEHTEEDYTIDLVAASGASLTHPTQASALRKGGCALLKSRPAKTVEILTFKPGKYGHAKVSIEAVDVFNGKKYQDIAPAHSNTKVPFVRKKEYLVLMVSADGFLTLFDEAEGKTKADVKMQAGDVGEKTGGSLGAKKEVLVVVLGTMGEEIVVDTKEIKE</sequence>
<reference evidence="1" key="1">
    <citation type="submission" date="2024-09" db="EMBL/GenBank/DDBJ databases">
        <title>Black Yeasts Isolated from many extreme environments.</title>
        <authorList>
            <person name="Coleine C."/>
            <person name="Stajich J.E."/>
            <person name="Selbmann L."/>
        </authorList>
    </citation>
    <scope>NUCLEOTIDE SEQUENCE</scope>
    <source>
        <strain evidence="1">CCFEE 5737</strain>
    </source>
</reference>
<protein>
    <submittedName>
        <fullName evidence="1">Uncharacterized protein</fullName>
    </submittedName>
</protein>
<evidence type="ECO:0000313" key="2">
    <source>
        <dbReference type="Proteomes" id="UP001186974"/>
    </source>
</evidence>
<gene>
    <name evidence="1" type="ORF">LTS18_008237</name>
</gene>
<dbReference type="EMBL" id="JAWDJW010002130">
    <property type="protein sequence ID" value="KAK3078180.1"/>
    <property type="molecule type" value="Genomic_DNA"/>
</dbReference>
<dbReference type="Proteomes" id="UP001186974">
    <property type="component" value="Unassembled WGS sequence"/>
</dbReference>
<accession>A0ACC3DNM1</accession>
<keyword evidence="2" id="KW-1185">Reference proteome</keyword>
<name>A0ACC3DNM1_9PEZI</name>